<evidence type="ECO:0000313" key="2">
    <source>
        <dbReference type="EMBL" id="RKN48148.1"/>
    </source>
</evidence>
<dbReference type="OrthoDB" id="3638127at2"/>
<feature type="region of interest" description="Disordered" evidence="1">
    <location>
        <begin position="28"/>
        <end position="63"/>
    </location>
</feature>
<evidence type="ECO:0000313" key="3">
    <source>
        <dbReference type="Proteomes" id="UP000279968"/>
    </source>
</evidence>
<sequence length="63" mass="7217">MDETPGEPRFTDDEYAFLRHVRFGELPPAVRPEERVELTETDPGRGRPAEEPDRWDLRHGGAG</sequence>
<comment type="caution">
    <text evidence="2">The sequence shown here is derived from an EMBL/GenBank/DDBJ whole genome shotgun (WGS) entry which is preliminary data.</text>
</comment>
<dbReference type="Proteomes" id="UP000279968">
    <property type="component" value="Unassembled WGS sequence"/>
</dbReference>
<feature type="compositionally biased region" description="Basic and acidic residues" evidence="1">
    <location>
        <begin position="31"/>
        <end position="63"/>
    </location>
</feature>
<name>A0A3A9ZI58_9ACTN</name>
<protein>
    <submittedName>
        <fullName evidence="2">Uncharacterized protein</fullName>
    </submittedName>
</protein>
<gene>
    <name evidence="2" type="ORF">D7193_33105</name>
</gene>
<proteinExistence type="predicted"/>
<accession>A0A3A9ZI58</accession>
<dbReference type="AlphaFoldDB" id="A0A3A9ZI58"/>
<dbReference type="RefSeq" id="WP_120783620.1">
    <property type="nucleotide sequence ID" value="NZ_JBHLUP010000006.1"/>
</dbReference>
<organism evidence="2 3">
    <name type="scientific">Micromonospora costi</name>
    <dbReference type="NCBI Taxonomy" id="1530042"/>
    <lineage>
        <taxon>Bacteria</taxon>
        <taxon>Bacillati</taxon>
        <taxon>Actinomycetota</taxon>
        <taxon>Actinomycetes</taxon>
        <taxon>Micromonosporales</taxon>
        <taxon>Micromonosporaceae</taxon>
        <taxon>Micromonospora</taxon>
    </lineage>
</organism>
<dbReference type="EMBL" id="RBAN01000017">
    <property type="protein sequence ID" value="RKN48148.1"/>
    <property type="molecule type" value="Genomic_DNA"/>
</dbReference>
<keyword evidence="3" id="KW-1185">Reference proteome</keyword>
<reference evidence="2 3" key="1">
    <citation type="journal article" date="2015" name="Int. J. Syst. Evol. Microbiol.">
        <title>Micromonospora costi sp. nov., isolated from a leaf of Costus speciosus.</title>
        <authorList>
            <person name="Thawai C."/>
        </authorList>
    </citation>
    <scope>NUCLEOTIDE SEQUENCE [LARGE SCALE GENOMIC DNA]</scope>
    <source>
        <strain evidence="2 3">CS1-12</strain>
    </source>
</reference>
<evidence type="ECO:0000256" key="1">
    <source>
        <dbReference type="SAM" id="MobiDB-lite"/>
    </source>
</evidence>